<dbReference type="EMBL" id="JACJQB010000001">
    <property type="protein sequence ID" value="MBD2186769.1"/>
    <property type="molecule type" value="Genomic_DNA"/>
</dbReference>
<accession>A0ABR7ZS35</accession>
<dbReference type="PROSITE" id="PS50110">
    <property type="entry name" value="RESPONSE_REGULATORY"/>
    <property type="match status" value="1"/>
</dbReference>
<comment type="caution">
    <text evidence="5">The sequence shown here is derived from an EMBL/GenBank/DDBJ whole genome shotgun (WGS) entry which is preliminary data.</text>
</comment>
<keyword evidence="1 2" id="KW-0597">Phosphoprotein</keyword>
<name>A0ABR7ZS35_9CYAN</name>
<dbReference type="SUPFAM" id="SSF52172">
    <property type="entry name" value="CheY-like"/>
    <property type="match status" value="1"/>
</dbReference>
<gene>
    <name evidence="5" type="ORF">H6F41_01255</name>
</gene>
<dbReference type="RefSeq" id="WP_190401640.1">
    <property type="nucleotide sequence ID" value="NZ_JACJQB010000001.1"/>
</dbReference>
<feature type="domain" description="Response regulatory" evidence="4">
    <location>
        <begin position="5"/>
        <end position="120"/>
    </location>
</feature>
<organism evidence="5 6">
    <name type="scientific">Pseudanabaena mucicola FACHB-723</name>
    <dbReference type="NCBI Taxonomy" id="2692860"/>
    <lineage>
        <taxon>Bacteria</taxon>
        <taxon>Bacillati</taxon>
        <taxon>Cyanobacteriota</taxon>
        <taxon>Cyanophyceae</taxon>
        <taxon>Pseudanabaenales</taxon>
        <taxon>Pseudanabaenaceae</taxon>
        <taxon>Pseudanabaena</taxon>
    </lineage>
</organism>
<sequence>MTAKKVLVIDDSIMIRKMVKSILAGKYDVLEASDGKSGLDAARKTFPDLILLDFVMPKYNGYQTLQAIRRVEGLQKVPVIMISGLKEQVTEHVPEPFTEFDFLEKPFEADVLVSRIHNFLNPVSEPVQTVTTPVARVADTVSTAQLAQPQPIAAEVQPTLQTIIHRLTATETLLVQGIENLIQREVVARFNELNTRIDHQDNEIKVLNQRMSKISEQIDHQNKGLMVILRELKALQNK</sequence>
<feature type="coiled-coil region" evidence="3">
    <location>
        <begin position="190"/>
        <end position="217"/>
    </location>
</feature>
<dbReference type="SMART" id="SM00448">
    <property type="entry name" value="REC"/>
    <property type="match status" value="1"/>
</dbReference>
<evidence type="ECO:0000256" key="2">
    <source>
        <dbReference type="PROSITE-ProRule" id="PRU00169"/>
    </source>
</evidence>
<proteinExistence type="predicted"/>
<evidence type="ECO:0000256" key="3">
    <source>
        <dbReference type="SAM" id="Coils"/>
    </source>
</evidence>
<evidence type="ECO:0000256" key="1">
    <source>
        <dbReference type="ARBA" id="ARBA00022553"/>
    </source>
</evidence>
<dbReference type="InterPro" id="IPR011006">
    <property type="entry name" value="CheY-like_superfamily"/>
</dbReference>
<dbReference type="PANTHER" id="PTHR44591">
    <property type="entry name" value="STRESS RESPONSE REGULATOR PROTEIN 1"/>
    <property type="match status" value="1"/>
</dbReference>
<dbReference type="InterPro" id="IPR050595">
    <property type="entry name" value="Bact_response_regulator"/>
</dbReference>
<evidence type="ECO:0000313" key="5">
    <source>
        <dbReference type="EMBL" id="MBD2186769.1"/>
    </source>
</evidence>
<protein>
    <submittedName>
        <fullName evidence="5">Response regulator</fullName>
    </submittedName>
</protein>
<feature type="modified residue" description="4-aspartylphosphate" evidence="2">
    <location>
        <position position="53"/>
    </location>
</feature>
<dbReference type="PANTHER" id="PTHR44591:SF23">
    <property type="entry name" value="CHEY SUBFAMILY"/>
    <property type="match status" value="1"/>
</dbReference>
<reference evidence="5 6" key="1">
    <citation type="journal article" date="2020" name="ISME J.">
        <title>Comparative genomics reveals insights into cyanobacterial evolution and habitat adaptation.</title>
        <authorList>
            <person name="Chen M.Y."/>
            <person name="Teng W.K."/>
            <person name="Zhao L."/>
            <person name="Hu C.X."/>
            <person name="Zhou Y.K."/>
            <person name="Han B.P."/>
            <person name="Song L.R."/>
            <person name="Shu W.S."/>
        </authorList>
    </citation>
    <scope>NUCLEOTIDE SEQUENCE [LARGE SCALE GENOMIC DNA]</scope>
    <source>
        <strain evidence="5 6">FACHB-723</strain>
    </source>
</reference>
<dbReference type="Gene3D" id="3.40.50.2300">
    <property type="match status" value="1"/>
</dbReference>
<dbReference type="Proteomes" id="UP000642094">
    <property type="component" value="Unassembled WGS sequence"/>
</dbReference>
<keyword evidence="3" id="KW-0175">Coiled coil</keyword>
<evidence type="ECO:0000313" key="6">
    <source>
        <dbReference type="Proteomes" id="UP000642094"/>
    </source>
</evidence>
<dbReference type="Pfam" id="PF00072">
    <property type="entry name" value="Response_reg"/>
    <property type="match status" value="1"/>
</dbReference>
<dbReference type="InterPro" id="IPR001789">
    <property type="entry name" value="Sig_transdc_resp-reg_receiver"/>
</dbReference>
<evidence type="ECO:0000259" key="4">
    <source>
        <dbReference type="PROSITE" id="PS50110"/>
    </source>
</evidence>
<keyword evidence="6" id="KW-1185">Reference proteome</keyword>